<evidence type="ECO:0000256" key="6">
    <source>
        <dbReference type="ARBA" id="ARBA00022989"/>
    </source>
</evidence>
<evidence type="ECO:0000256" key="3">
    <source>
        <dbReference type="ARBA" id="ARBA00022692"/>
    </source>
</evidence>
<evidence type="ECO:0000256" key="1">
    <source>
        <dbReference type="ARBA" id="ARBA00004370"/>
    </source>
</evidence>
<keyword evidence="3" id="KW-0812">Transmembrane</keyword>
<dbReference type="GO" id="GO:0016020">
    <property type="term" value="C:membrane"/>
    <property type="evidence" value="ECO:0007669"/>
    <property type="project" value="UniProtKB-SubCell"/>
</dbReference>
<feature type="domain" description="Leucine-rich repeat-containing N-terminal plant-type" evidence="9">
    <location>
        <begin position="27"/>
        <end position="66"/>
    </location>
</feature>
<comment type="subcellular location">
    <subcellularLocation>
        <location evidence="1">Membrane</location>
    </subcellularLocation>
</comment>
<organism evidence="10 11">
    <name type="scientific">Elaeis guineensis var. tenera</name>
    <name type="common">Oil palm</name>
    <dbReference type="NCBI Taxonomy" id="51953"/>
    <lineage>
        <taxon>Eukaryota</taxon>
        <taxon>Viridiplantae</taxon>
        <taxon>Streptophyta</taxon>
        <taxon>Embryophyta</taxon>
        <taxon>Tracheophyta</taxon>
        <taxon>Spermatophyta</taxon>
        <taxon>Magnoliopsida</taxon>
        <taxon>Liliopsida</taxon>
        <taxon>Arecaceae</taxon>
        <taxon>Arecoideae</taxon>
        <taxon>Cocoseae</taxon>
        <taxon>Elaeidinae</taxon>
        <taxon>Elaeis</taxon>
    </lineage>
</organism>
<evidence type="ECO:0000256" key="2">
    <source>
        <dbReference type="ARBA" id="ARBA00022614"/>
    </source>
</evidence>
<dbReference type="InterPro" id="IPR013210">
    <property type="entry name" value="LRR_N_plant-typ"/>
</dbReference>
<evidence type="ECO:0000256" key="8">
    <source>
        <dbReference type="SAM" id="SignalP"/>
    </source>
</evidence>
<keyword evidence="10" id="KW-1185">Reference proteome</keyword>
<dbReference type="RefSeq" id="XP_019705483.1">
    <property type="nucleotide sequence ID" value="XM_019849924.1"/>
</dbReference>
<evidence type="ECO:0000256" key="4">
    <source>
        <dbReference type="ARBA" id="ARBA00022729"/>
    </source>
</evidence>
<name>A0A6J0PGR1_ELAGV</name>
<keyword evidence="7" id="KW-0472">Membrane</keyword>
<keyword evidence="4 8" id="KW-0732">Signal</keyword>
<keyword evidence="5" id="KW-0677">Repeat</keyword>
<feature type="signal peptide" evidence="8">
    <location>
        <begin position="1"/>
        <end position="26"/>
    </location>
</feature>
<keyword evidence="6" id="KW-1133">Transmembrane helix</keyword>
<dbReference type="InterPro" id="IPR032675">
    <property type="entry name" value="LRR_dom_sf"/>
</dbReference>
<dbReference type="Pfam" id="PF08263">
    <property type="entry name" value="LRRNT_2"/>
    <property type="match status" value="1"/>
</dbReference>
<reference evidence="11" key="1">
    <citation type="submission" date="2025-08" db="UniProtKB">
        <authorList>
            <consortium name="RefSeq"/>
        </authorList>
    </citation>
    <scope>IDENTIFICATION</scope>
</reference>
<accession>A0A6J0PGR1</accession>
<evidence type="ECO:0000256" key="5">
    <source>
        <dbReference type="ARBA" id="ARBA00022737"/>
    </source>
</evidence>
<feature type="chain" id="PRO_5027046209" evidence="8">
    <location>
        <begin position="27"/>
        <end position="236"/>
    </location>
</feature>
<dbReference type="OrthoDB" id="678365at2759"/>
<dbReference type="FunFam" id="3.80.10.10:FF:000400">
    <property type="entry name" value="Nuclear pore complex protein NUP107"/>
    <property type="match status" value="1"/>
</dbReference>
<dbReference type="SUPFAM" id="SSF52058">
    <property type="entry name" value="L domain-like"/>
    <property type="match status" value="1"/>
</dbReference>
<dbReference type="Proteomes" id="UP000504607">
    <property type="component" value="Chromosome 4"/>
</dbReference>
<proteinExistence type="predicted"/>
<dbReference type="InParanoid" id="A0A6J0PGR1"/>
<dbReference type="Gene3D" id="3.80.10.10">
    <property type="entry name" value="Ribonuclease Inhibitor"/>
    <property type="match status" value="1"/>
</dbReference>
<sequence>MKTIPIQSFLLPLLLFISLSFLEAGAQSEAQALLKWKSSLFQPHALSSCFLANSTTPCTWFGVRCNSVGSVVRLSVPNANLNGTLDDLDFASLPGLTKLNLNINLLYGSIPSNISALSKLTALDLSINNLNGTIPVEIGNMPALASLDLSNNQLERELPDTIAQLPNLEFISVSNNNLSGHIPRHLGQNGHLNSVIFSNNSFSGELPPDLCKGFALRPLMGLNLVGPGYEREQGWD</sequence>
<evidence type="ECO:0000313" key="10">
    <source>
        <dbReference type="Proteomes" id="UP000504607"/>
    </source>
</evidence>
<protein>
    <submittedName>
        <fullName evidence="11">Probable leucine-rich repeat receptor-like protein kinase At1g35710</fullName>
    </submittedName>
</protein>
<evidence type="ECO:0000259" key="9">
    <source>
        <dbReference type="Pfam" id="PF08263"/>
    </source>
</evidence>
<evidence type="ECO:0000256" key="7">
    <source>
        <dbReference type="ARBA" id="ARBA00023136"/>
    </source>
</evidence>
<evidence type="ECO:0000313" key="11">
    <source>
        <dbReference type="RefSeq" id="XP_019705483.1"/>
    </source>
</evidence>
<dbReference type="InterPro" id="IPR003591">
    <property type="entry name" value="Leu-rich_rpt_typical-subtyp"/>
</dbReference>
<dbReference type="AlphaFoldDB" id="A0A6J0PGR1"/>
<keyword evidence="2" id="KW-0433">Leucine-rich repeat</keyword>
<dbReference type="InterPro" id="IPR001611">
    <property type="entry name" value="Leu-rich_rpt"/>
</dbReference>
<dbReference type="SMART" id="SM00369">
    <property type="entry name" value="LRR_TYP"/>
    <property type="match status" value="3"/>
</dbReference>
<gene>
    <name evidence="11" type="primary">LOC109505764</name>
</gene>
<dbReference type="Pfam" id="PF13855">
    <property type="entry name" value="LRR_8"/>
    <property type="match status" value="1"/>
</dbReference>
<dbReference type="Pfam" id="PF00560">
    <property type="entry name" value="LRR_1"/>
    <property type="match status" value="1"/>
</dbReference>
<dbReference type="PANTHER" id="PTHR47988">
    <property type="entry name" value="SOMATIC EMBRYOGENESIS RECEPTOR KINASE 1"/>
    <property type="match status" value="1"/>
</dbReference>
<dbReference type="PRINTS" id="PR00019">
    <property type="entry name" value="LEURICHRPT"/>
</dbReference>